<dbReference type="Proteomes" id="UP000790377">
    <property type="component" value="Unassembled WGS sequence"/>
</dbReference>
<protein>
    <submittedName>
        <fullName evidence="1">Uncharacterized protein</fullName>
    </submittedName>
</protein>
<reference evidence="1" key="1">
    <citation type="journal article" date="2021" name="New Phytol.">
        <title>Evolutionary innovations through gain and loss of genes in the ectomycorrhizal Boletales.</title>
        <authorList>
            <person name="Wu G."/>
            <person name="Miyauchi S."/>
            <person name="Morin E."/>
            <person name="Kuo A."/>
            <person name="Drula E."/>
            <person name="Varga T."/>
            <person name="Kohler A."/>
            <person name="Feng B."/>
            <person name="Cao Y."/>
            <person name="Lipzen A."/>
            <person name="Daum C."/>
            <person name="Hundley H."/>
            <person name="Pangilinan J."/>
            <person name="Johnson J."/>
            <person name="Barry K."/>
            <person name="LaButti K."/>
            <person name="Ng V."/>
            <person name="Ahrendt S."/>
            <person name="Min B."/>
            <person name="Choi I.G."/>
            <person name="Park H."/>
            <person name="Plett J.M."/>
            <person name="Magnuson J."/>
            <person name="Spatafora J.W."/>
            <person name="Nagy L.G."/>
            <person name="Henrissat B."/>
            <person name="Grigoriev I.V."/>
            <person name="Yang Z.L."/>
            <person name="Xu J."/>
            <person name="Martin F.M."/>
        </authorList>
    </citation>
    <scope>NUCLEOTIDE SEQUENCE</scope>
    <source>
        <strain evidence="1">ATCC 28755</strain>
    </source>
</reference>
<accession>A0ACB8A3I6</accession>
<sequence length="265" mass="29414">MISTQICSTSVTALRNPNSYVNMYLTMAWASNIFLLTMQAILVVRVYALFNWSKKVLIFLATSYVLQAIITFVLTGLDANKQVYDEYITSVGPAIGNVQLVSVNPSAHPHVINFIILSIVFDTVLLLFALWAFVKHALQAKTPEGGWSINVLVKTLVADYLLYFVCNLLWLSLSLVTAYSTTESDVFHILHYYVLVVFNTLVVVAGPRMVISLRSIENKTRGEGGTLAGELSTLQFVIRELPTQLESVMEEGNGFRAMDGHAPID</sequence>
<keyword evidence="2" id="KW-1185">Reference proteome</keyword>
<name>A0ACB8A3I6_9AGAM</name>
<organism evidence="1 2">
    <name type="scientific">Hygrophoropsis aurantiaca</name>
    <dbReference type="NCBI Taxonomy" id="72124"/>
    <lineage>
        <taxon>Eukaryota</taxon>
        <taxon>Fungi</taxon>
        <taxon>Dikarya</taxon>
        <taxon>Basidiomycota</taxon>
        <taxon>Agaricomycotina</taxon>
        <taxon>Agaricomycetes</taxon>
        <taxon>Agaricomycetidae</taxon>
        <taxon>Boletales</taxon>
        <taxon>Coniophorineae</taxon>
        <taxon>Hygrophoropsidaceae</taxon>
        <taxon>Hygrophoropsis</taxon>
    </lineage>
</organism>
<evidence type="ECO:0000313" key="1">
    <source>
        <dbReference type="EMBL" id="KAH7907736.1"/>
    </source>
</evidence>
<gene>
    <name evidence="1" type="ORF">BJ138DRAFT_1159371</name>
</gene>
<comment type="caution">
    <text evidence="1">The sequence shown here is derived from an EMBL/GenBank/DDBJ whole genome shotgun (WGS) entry which is preliminary data.</text>
</comment>
<proteinExistence type="predicted"/>
<dbReference type="EMBL" id="MU267876">
    <property type="protein sequence ID" value="KAH7907736.1"/>
    <property type="molecule type" value="Genomic_DNA"/>
</dbReference>
<evidence type="ECO:0000313" key="2">
    <source>
        <dbReference type="Proteomes" id="UP000790377"/>
    </source>
</evidence>